<dbReference type="Proteomes" id="UP000321769">
    <property type="component" value="Unassembled WGS sequence"/>
</dbReference>
<accession>A0A512HYU0</accession>
<dbReference type="GO" id="GO:0003824">
    <property type="term" value="F:catalytic activity"/>
    <property type="evidence" value="ECO:0007669"/>
    <property type="project" value="InterPro"/>
</dbReference>
<protein>
    <submittedName>
        <fullName evidence="3">Amidase</fullName>
    </submittedName>
</protein>
<comment type="caution">
    <text evidence="3">The sequence shown here is derived from an EMBL/GenBank/DDBJ whole genome shotgun (WGS) entry which is preliminary data.</text>
</comment>
<evidence type="ECO:0000256" key="1">
    <source>
        <dbReference type="ARBA" id="ARBA00009199"/>
    </source>
</evidence>
<dbReference type="Pfam" id="PF01425">
    <property type="entry name" value="Amidase"/>
    <property type="match status" value="1"/>
</dbReference>
<organism evidence="3 4">
    <name type="scientific">Aeromicrobium flavum</name>
    <dbReference type="NCBI Taxonomy" id="416568"/>
    <lineage>
        <taxon>Bacteria</taxon>
        <taxon>Bacillati</taxon>
        <taxon>Actinomycetota</taxon>
        <taxon>Actinomycetes</taxon>
        <taxon>Propionibacteriales</taxon>
        <taxon>Nocardioidaceae</taxon>
        <taxon>Aeromicrobium</taxon>
    </lineage>
</organism>
<dbReference type="InterPro" id="IPR023631">
    <property type="entry name" value="Amidase_dom"/>
</dbReference>
<dbReference type="Gene3D" id="3.90.1300.10">
    <property type="entry name" value="Amidase signature (AS) domain"/>
    <property type="match status" value="1"/>
</dbReference>
<dbReference type="PROSITE" id="PS00571">
    <property type="entry name" value="AMIDASES"/>
    <property type="match status" value="1"/>
</dbReference>
<proteinExistence type="inferred from homology"/>
<dbReference type="InterPro" id="IPR000120">
    <property type="entry name" value="Amidase"/>
</dbReference>
<reference evidence="3 4" key="1">
    <citation type="submission" date="2019-07" db="EMBL/GenBank/DDBJ databases">
        <title>Whole genome shotgun sequence of Aeromicrobium flavum NBRC 107625.</title>
        <authorList>
            <person name="Hosoyama A."/>
            <person name="Uohara A."/>
            <person name="Ohji S."/>
            <person name="Ichikawa N."/>
        </authorList>
    </citation>
    <scope>NUCLEOTIDE SEQUENCE [LARGE SCALE GENOMIC DNA]</scope>
    <source>
        <strain evidence="3 4">NBRC 107625</strain>
    </source>
</reference>
<comment type="similarity">
    <text evidence="1">Belongs to the amidase family.</text>
</comment>
<name>A0A512HYU0_9ACTN</name>
<gene>
    <name evidence="3" type="ORF">AFL01nite_29530</name>
</gene>
<evidence type="ECO:0000259" key="2">
    <source>
        <dbReference type="Pfam" id="PF01425"/>
    </source>
</evidence>
<evidence type="ECO:0000313" key="3">
    <source>
        <dbReference type="EMBL" id="GEO90626.1"/>
    </source>
</evidence>
<evidence type="ECO:0000313" key="4">
    <source>
        <dbReference type="Proteomes" id="UP000321769"/>
    </source>
</evidence>
<sequence length="467" mass="48416">MSEQPARETVGDVTELHDLDAHDLAATIAGGEVSCVEVTHHFLDRVAADELGAFVTVTPERALARAAALDAMTDRPAFAGVPTAFKDLTPTEGVPTSMGSRLMAGTVPDHNAHLVDLVEDAGFVSLGKTNTPEFGLSSYTDNDVVGPARCPADPDRNAGGSSGGAAAAVGAHLLPWAPGSDGGGSIRIPASCCGVIGFKPSRGRIGAGPDSPTWNGLATDGVLARSVRDVAAVLDLLARPVPGSSRVWPAPATPFAESVRREPGRLRIASWTDPYLDFAGASPGSVAAVAAAREALSAQGHEIVEIADPWPAELEPQFNVVWSAGMASVPLPAGAVDVLRPTTRYWYERGGRATAPELAAAMTFLELTTGAVNASLASFDLFLTPTLALPPQPHAWFTESGDPAEDHRRELLFTPYTALMNMSGQPAVSVPGHVHQGLPVGVMLAGHVGADALVLQVAEQLVSRGRS</sequence>
<keyword evidence="4" id="KW-1185">Reference proteome</keyword>
<dbReference type="EMBL" id="BJZQ01000024">
    <property type="protein sequence ID" value="GEO90626.1"/>
    <property type="molecule type" value="Genomic_DNA"/>
</dbReference>
<dbReference type="SUPFAM" id="SSF75304">
    <property type="entry name" value="Amidase signature (AS) enzymes"/>
    <property type="match status" value="1"/>
</dbReference>
<dbReference type="InterPro" id="IPR020556">
    <property type="entry name" value="Amidase_CS"/>
</dbReference>
<dbReference type="InterPro" id="IPR036928">
    <property type="entry name" value="AS_sf"/>
</dbReference>
<dbReference type="AlphaFoldDB" id="A0A512HYU0"/>
<dbReference type="PANTHER" id="PTHR11895">
    <property type="entry name" value="TRANSAMIDASE"/>
    <property type="match status" value="1"/>
</dbReference>
<dbReference type="PANTHER" id="PTHR11895:SF7">
    <property type="entry name" value="GLUTAMYL-TRNA(GLN) AMIDOTRANSFERASE SUBUNIT A, MITOCHONDRIAL"/>
    <property type="match status" value="1"/>
</dbReference>
<feature type="domain" description="Amidase" evidence="2">
    <location>
        <begin position="37"/>
        <end position="455"/>
    </location>
</feature>